<reference evidence="1" key="1">
    <citation type="submission" date="2014-09" db="EMBL/GenBank/DDBJ databases">
        <authorList>
            <person name="Magalhaes I.L.F."/>
            <person name="Oliveira U."/>
            <person name="Santos F.R."/>
            <person name="Vidigal T.H.D.A."/>
            <person name="Brescovit A.D."/>
            <person name="Santos A.J."/>
        </authorList>
    </citation>
    <scope>NUCLEOTIDE SEQUENCE</scope>
    <source>
        <tissue evidence="1">Shoot tissue taken approximately 20 cm above the soil surface</tissue>
    </source>
</reference>
<accession>A0A0A9HKU6</accession>
<dbReference type="EMBL" id="GBRH01160116">
    <property type="protein sequence ID" value="JAE37780.1"/>
    <property type="molecule type" value="Transcribed_RNA"/>
</dbReference>
<dbReference type="AlphaFoldDB" id="A0A0A9HKU6"/>
<name>A0A0A9HKU6_ARUDO</name>
<protein>
    <submittedName>
        <fullName evidence="1">Uncharacterized protein</fullName>
    </submittedName>
</protein>
<proteinExistence type="predicted"/>
<reference evidence="1" key="2">
    <citation type="journal article" date="2015" name="Data Brief">
        <title>Shoot transcriptome of the giant reed, Arundo donax.</title>
        <authorList>
            <person name="Barrero R.A."/>
            <person name="Guerrero F.D."/>
            <person name="Moolhuijzen P."/>
            <person name="Goolsby J.A."/>
            <person name="Tidwell J."/>
            <person name="Bellgard S.E."/>
            <person name="Bellgard M.I."/>
        </authorList>
    </citation>
    <scope>NUCLEOTIDE SEQUENCE</scope>
    <source>
        <tissue evidence="1">Shoot tissue taken approximately 20 cm above the soil surface</tissue>
    </source>
</reference>
<sequence length="46" mass="4822">MSVLTQGTCPATTFTTTLVFRSGIGIVTSLASSRFSISTSSTLYKT</sequence>
<evidence type="ECO:0000313" key="1">
    <source>
        <dbReference type="EMBL" id="JAE37780.1"/>
    </source>
</evidence>
<organism evidence="1">
    <name type="scientific">Arundo donax</name>
    <name type="common">Giant reed</name>
    <name type="synonym">Donax arundinaceus</name>
    <dbReference type="NCBI Taxonomy" id="35708"/>
    <lineage>
        <taxon>Eukaryota</taxon>
        <taxon>Viridiplantae</taxon>
        <taxon>Streptophyta</taxon>
        <taxon>Embryophyta</taxon>
        <taxon>Tracheophyta</taxon>
        <taxon>Spermatophyta</taxon>
        <taxon>Magnoliopsida</taxon>
        <taxon>Liliopsida</taxon>
        <taxon>Poales</taxon>
        <taxon>Poaceae</taxon>
        <taxon>PACMAD clade</taxon>
        <taxon>Arundinoideae</taxon>
        <taxon>Arundineae</taxon>
        <taxon>Arundo</taxon>
    </lineage>
</organism>